<accession>A0A4R4VKU3</accession>
<evidence type="ECO:0000313" key="2">
    <source>
        <dbReference type="EMBL" id="TDD06378.1"/>
    </source>
</evidence>
<proteinExistence type="predicted"/>
<dbReference type="SMART" id="SM00849">
    <property type="entry name" value="Lactamase_B"/>
    <property type="match status" value="1"/>
</dbReference>
<dbReference type="PANTHER" id="PTHR23131:SF4">
    <property type="entry name" value="METALLO-BETA-LACTAMASE SUPERFAMILY POTEIN"/>
    <property type="match status" value="1"/>
</dbReference>
<dbReference type="InterPro" id="IPR001279">
    <property type="entry name" value="Metallo-B-lactamas"/>
</dbReference>
<dbReference type="Gene3D" id="1.10.10.10">
    <property type="entry name" value="Winged helix-like DNA-binding domain superfamily/Winged helix DNA-binding domain"/>
    <property type="match status" value="1"/>
</dbReference>
<sequence>MALIDTGWPAPEAWDGLVSGLAEAGWDITDVKAVLITHGHGDHMGLARRVREASGAWVAMHEADAVTAHAPGSLEEFQRASDENLRLRGGLAADFSATQQGQGPDASTFDDFALTVDRYLPDREKPLGAGSDLVSIHTPGHTLGHTSFFDSGRNVLLTGDHILPRITPNISPAPGQDDDLLGIYINSLRTLTDIPAEEVLPAHEYRFAGLTGRINGLLRHHEERLAEVMTAVHTSPGCTSVAVAEALKWSRPWDQMVGPQRRFAIGEAYSHLIHLEQTGYLVNKRLASNGNGVDSWYPLRDTGPKLL</sequence>
<reference evidence="2 3" key="1">
    <citation type="submission" date="2019-03" db="EMBL/GenBank/DDBJ databases">
        <title>Draft genome sequences of novel Actinobacteria.</title>
        <authorList>
            <person name="Sahin N."/>
            <person name="Ay H."/>
            <person name="Saygin H."/>
        </authorList>
    </citation>
    <scope>NUCLEOTIDE SEQUENCE [LARGE SCALE GENOMIC DNA]</scope>
    <source>
        <strain evidence="2 3">16K309</strain>
    </source>
</reference>
<evidence type="ECO:0000259" key="1">
    <source>
        <dbReference type="SMART" id="SM00849"/>
    </source>
</evidence>
<evidence type="ECO:0000313" key="3">
    <source>
        <dbReference type="Proteomes" id="UP000295674"/>
    </source>
</evidence>
<dbReference type="OrthoDB" id="2971563at2"/>
<dbReference type="InterPro" id="IPR036866">
    <property type="entry name" value="RibonucZ/Hydroxyglut_hydro"/>
</dbReference>
<dbReference type="EMBL" id="SMKS01000017">
    <property type="protein sequence ID" value="TDD06378.1"/>
    <property type="molecule type" value="Genomic_DNA"/>
</dbReference>
<protein>
    <submittedName>
        <fullName evidence="2">MBL fold metallo-hydrolase</fullName>
    </submittedName>
</protein>
<comment type="caution">
    <text evidence="2">The sequence shown here is derived from an EMBL/GenBank/DDBJ whole genome shotgun (WGS) entry which is preliminary data.</text>
</comment>
<dbReference type="InterPro" id="IPR036388">
    <property type="entry name" value="WH-like_DNA-bd_sf"/>
</dbReference>
<dbReference type="Gene3D" id="3.60.15.10">
    <property type="entry name" value="Ribonuclease Z/Hydroxyacylglutathione hydrolase-like"/>
    <property type="match status" value="1"/>
</dbReference>
<name>A0A4R4VKU3_9PSEU</name>
<keyword evidence="3" id="KW-1185">Reference proteome</keyword>
<organism evidence="2 3">
    <name type="scientific">Saccharopolyspora terrae</name>
    <dbReference type="NCBI Taxonomy" id="2530384"/>
    <lineage>
        <taxon>Bacteria</taxon>
        <taxon>Bacillati</taxon>
        <taxon>Actinomycetota</taxon>
        <taxon>Actinomycetes</taxon>
        <taxon>Pseudonocardiales</taxon>
        <taxon>Pseudonocardiaceae</taxon>
        <taxon>Saccharopolyspora</taxon>
    </lineage>
</organism>
<dbReference type="AlphaFoldDB" id="A0A4R4VKU3"/>
<feature type="domain" description="Metallo-beta-lactamase" evidence="1">
    <location>
        <begin position="16"/>
        <end position="203"/>
    </location>
</feature>
<dbReference type="InterPro" id="IPR050662">
    <property type="entry name" value="Sec-metab_biosynth-thioest"/>
</dbReference>
<keyword evidence="2" id="KW-0378">Hydrolase</keyword>
<dbReference type="Proteomes" id="UP000295674">
    <property type="component" value="Unassembled WGS sequence"/>
</dbReference>
<dbReference type="Pfam" id="PF00753">
    <property type="entry name" value="Lactamase_B"/>
    <property type="match status" value="1"/>
</dbReference>
<gene>
    <name evidence="2" type="ORF">E1181_12840</name>
</gene>
<dbReference type="GO" id="GO:0016787">
    <property type="term" value="F:hydrolase activity"/>
    <property type="evidence" value="ECO:0007669"/>
    <property type="project" value="UniProtKB-KW"/>
</dbReference>
<dbReference type="SUPFAM" id="SSF56281">
    <property type="entry name" value="Metallo-hydrolase/oxidoreductase"/>
    <property type="match status" value="1"/>
</dbReference>
<dbReference type="PANTHER" id="PTHR23131">
    <property type="entry name" value="ENDORIBONUCLEASE LACTB2"/>
    <property type="match status" value="1"/>
</dbReference>